<dbReference type="Proteomes" id="UP001180531">
    <property type="component" value="Unassembled WGS sequence"/>
</dbReference>
<dbReference type="Pfam" id="PF00378">
    <property type="entry name" value="ECH_1"/>
    <property type="match status" value="1"/>
</dbReference>
<dbReference type="SUPFAM" id="SSF52096">
    <property type="entry name" value="ClpP/crotonase"/>
    <property type="match status" value="1"/>
</dbReference>
<evidence type="ECO:0000313" key="3">
    <source>
        <dbReference type="Proteomes" id="UP001180531"/>
    </source>
</evidence>
<dbReference type="InterPro" id="IPR029045">
    <property type="entry name" value="ClpP/crotonase-like_dom_sf"/>
</dbReference>
<evidence type="ECO:0000256" key="1">
    <source>
        <dbReference type="ARBA" id="ARBA00005254"/>
    </source>
</evidence>
<reference evidence="2" key="1">
    <citation type="submission" date="2024-05" db="EMBL/GenBank/DDBJ databases">
        <title>30 novel species of actinomycetes from the DSMZ collection.</title>
        <authorList>
            <person name="Nouioui I."/>
        </authorList>
    </citation>
    <scope>NUCLEOTIDE SEQUENCE</scope>
    <source>
        <strain evidence="2">DSM 40473</strain>
    </source>
</reference>
<proteinExistence type="inferred from homology"/>
<dbReference type="InterPro" id="IPR001753">
    <property type="entry name" value="Enoyl-CoA_hydra/iso"/>
</dbReference>
<evidence type="ECO:0000313" key="2">
    <source>
        <dbReference type="EMBL" id="MDT0448824.1"/>
    </source>
</evidence>
<name>A0ABU2SIM3_9ACTN</name>
<dbReference type="EMBL" id="JAVRFI010000003">
    <property type="protein sequence ID" value="MDT0448824.1"/>
    <property type="molecule type" value="Genomic_DNA"/>
</dbReference>
<dbReference type="Gene3D" id="3.90.226.10">
    <property type="entry name" value="2-enoyl-CoA Hydratase, Chain A, domain 1"/>
    <property type="match status" value="1"/>
</dbReference>
<protein>
    <submittedName>
        <fullName evidence="2">Enoyl-CoA hydratase/isomerase family protein</fullName>
    </submittedName>
</protein>
<keyword evidence="3" id="KW-1185">Reference proteome</keyword>
<gene>
    <name evidence="2" type="ORF">RM609_06980</name>
</gene>
<sequence>MTVRTERRPDGVALVTLDRPERHNAIDLATAARLKELWAEFRHDDAVRAIVLTGAGDRAFCTGIDRSADVPQPGSPYSQDDPLRTVGPKAADLWKPVIAAVGGMACGGAFYLLGEAEFIVAAENATFFDPHTSYGMVSAYEASYMAQRMPFGEAARMALMGTAERLSARRAHEIGLVSELTPPGEATAAALRAATVIASYPTEPVQGTVRALWSTREPTRSHTDSLAQHLIALGSMAASEQAKLFTSRTRNYRVR</sequence>
<comment type="caution">
    <text evidence="2">The sequence shown here is derived from an EMBL/GenBank/DDBJ whole genome shotgun (WGS) entry which is preliminary data.</text>
</comment>
<dbReference type="PANTHER" id="PTHR43802">
    <property type="entry name" value="ENOYL-COA HYDRATASE"/>
    <property type="match status" value="1"/>
</dbReference>
<comment type="similarity">
    <text evidence="1">Belongs to the enoyl-CoA hydratase/isomerase family.</text>
</comment>
<organism evidence="2 3">
    <name type="scientific">Streptomyces hesseae</name>
    <dbReference type="NCBI Taxonomy" id="3075519"/>
    <lineage>
        <taxon>Bacteria</taxon>
        <taxon>Bacillati</taxon>
        <taxon>Actinomycetota</taxon>
        <taxon>Actinomycetes</taxon>
        <taxon>Kitasatosporales</taxon>
        <taxon>Streptomycetaceae</taxon>
        <taxon>Streptomyces</taxon>
    </lineage>
</organism>
<accession>A0ABU2SIM3</accession>
<dbReference type="PANTHER" id="PTHR43802:SF1">
    <property type="entry name" value="IP11341P-RELATED"/>
    <property type="match status" value="1"/>
</dbReference>
<dbReference type="RefSeq" id="WP_311608825.1">
    <property type="nucleotide sequence ID" value="NZ_JAVRFI010000003.1"/>
</dbReference>
<dbReference type="CDD" id="cd06558">
    <property type="entry name" value="crotonase-like"/>
    <property type="match status" value="1"/>
</dbReference>